<name>A0A5B7CQE1_PORTR</name>
<keyword evidence="2" id="KW-1185">Reference proteome</keyword>
<evidence type="ECO:0000313" key="1">
    <source>
        <dbReference type="EMBL" id="MPC10894.1"/>
    </source>
</evidence>
<organism evidence="1 2">
    <name type="scientific">Portunus trituberculatus</name>
    <name type="common">Swimming crab</name>
    <name type="synonym">Neptunus trituberculatus</name>
    <dbReference type="NCBI Taxonomy" id="210409"/>
    <lineage>
        <taxon>Eukaryota</taxon>
        <taxon>Metazoa</taxon>
        <taxon>Ecdysozoa</taxon>
        <taxon>Arthropoda</taxon>
        <taxon>Crustacea</taxon>
        <taxon>Multicrustacea</taxon>
        <taxon>Malacostraca</taxon>
        <taxon>Eumalacostraca</taxon>
        <taxon>Eucarida</taxon>
        <taxon>Decapoda</taxon>
        <taxon>Pleocyemata</taxon>
        <taxon>Brachyura</taxon>
        <taxon>Eubrachyura</taxon>
        <taxon>Portunoidea</taxon>
        <taxon>Portunidae</taxon>
        <taxon>Portuninae</taxon>
        <taxon>Portunus</taxon>
    </lineage>
</organism>
<evidence type="ECO:0000313" key="2">
    <source>
        <dbReference type="Proteomes" id="UP000324222"/>
    </source>
</evidence>
<accession>A0A5B7CQE1</accession>
<dbReference type="Proteomes" id="UP000324222">
    <property type="component" value="Unassembled WGS sequence"/>
</dbReference>
<comment type="caution">
    <text evidence="1">The sequence shown here is derived from an EMBL/GenBank/DDBJ whole genome shotgun (WGS) entry which is preliminary data.</text>
</comment>
<gene>
    <name evidence="1" type="ORF">E2C01_003538</name>
</gene>
<protein>
    <submittedName>
        <fullName evidence="1">Uncharacterized protein</fullName>
    </submittedName>
</protein>
<dbReference type="AlphaFoldDB" id="A0A5B7CQE1"/>
<sequence>MEGCLIMAGREVCAVVRHSWGCLGAGGESGCGEIHRETQTTTDLSLFSRRRREGASAGARAARVCVTVVAGTLDVAWGCFESGDAVTPQLVPLPGELSTFSSSTNILIVLSLALPARLLSIMTQMSKIRRALVYVGEGWGCGVVWVTPRGWVSGGAARRLFGERVPSGLAVRDGGGVVGRGRSITAVREAARTAPSSRRRRCRYHLPATQLQLPLRSRIVSEDSFNTSSLHEYTDSQGNRLHLSVAAELVMNDNSMERNYVNSAEREIPPFQR</sequence>
<reference evidence="1 2" key="1">
    <citation type="submission" date="2019-05" db="EMBL/GenBank/DDBJ databases">
        <title>Another draft genome of Portunus trituberculatus and its Hox gene families provides insights of decapod evolution.</title>
        <authorList>
            <person name="Jeong J.-H."/>
            <person name="Song I."/>
            <person name="Kim S."/>
            <person name="Choi T."/>
            <person name="Kim D."/>
            <person name="Ryu S."/>
            <person name="Kim W."/>
        </authorList>
    </citation>
    <scope>NUCLEOTIDE SEQUENCE [LARGE SCALE GENOMIC DNA]</scope>
    <source>
        <tissue evidence="1">Muscle</tissue>
    </source>
</reference>
<dbReference type="EMBL" id="VSRR010000135">
    <property type="protein sequence ID" value="MPC10894.1"/>
    <property type="molecule type" value="Genomic_DNA"/>
</dbReference>
<proteinExistence type="predicted"/>